<dbReference type="PANTHER" id="PTHR34573:SF1">
    <property type="entry name" value="VITAMIN K EPOXIDE REDUCTASE DOMAIN-CONTAINING PROTEIN"/>
    <property type="match status" value="1"/>
</dbReference>
<reference evidence="2" key="1">
    <citation type="submission" date="2022-04" db="EMBL/GenBank/DDBJ databases">
        <title>Carnegiea gigantea Genome sequencing and assembly v2.</title>
        <authorList>
            <person name="Copetti D."/>
            <person name="Sanderson M.J."/>
            <person name="Burquez A."/>
            <person name="Wojciechowski M.F."/>
        </authorList>
    </citation>
    <scope>NUCLEOTIDE SEQUENCE</scope>
    <source>
        <strain evidence="2">SGP5-SGP5p</strain>
        <tissue evidence="2">Aerial part</tissue>
    </source>
</reference>
<dbReference type="Proteomes" id="UP001153076">
    <property type="component" value="Unassembled WGS sequence"/>
</dbReference>
<evidence type="ECO:0000313" key="2">
    <source>
        <dbReference type="EMBL" id="KAJ8432130.1"/>
    </source>
</evidence>
<sequence>MLIDKNEHTSTRNLKNYRPHKEVGEHTNGVEQNRSENRSGTSCGGDVSGSSAEVDLPYYTTTITTESSPSAIALARHLHSIGAKIYGAFWCAHCREQKEMFGREAAKLLDYVECFPNGYKKGVVIAPECSVAGVEGFPTWVIKGEVYGGEKDLEELASLSGFDSDDVNLN</sequence>
<dbReference type="SUPFAM" id="SSF52833">
    <property type="entry name" value="Thioredoxin-like"/>
    <property type="match status" value="1"/>
</dbReference>
<keyword evidence="3" id="KW-1185">Reference proteome</keyword>
<accession>A0A9Q1JWF7</accession>
<dbReference type="PANTHER" id="PTHR34573">
    <property type="entry name" value="VKC DOMAIN-CONTAINING PROTEIN"/>
    <property type="match status" value="1"/>
</dbReference>
<dbReference type="InterPro" id="IPR036249">
    <property type="entry name" value="Thioredoxin-like_sf"/>
</dbReference>
<evidence type="ECO:0000313" key="3">
    <source>
        <dbReference type="Proteomes" id="UP001153076"/>
    </source>
</evidence>
<dbReference type="AlphaFoldDB" id="A0A9Q1JWF7"/>
<feature type="compositionally biased region" description="Basic and acidic residues" evidence="1">
    <location>
        <begin position="1"/>
        <end position="10"/>
    </location>
</feature>
<dbReference type="OrthoDB" id="343052at2759"/>
<feature type="region of interest" description="Disordered" evidence="1">
    <location>
        <begin position="1"/>
        <end position="48"/>
    </location>
</feature>
<evidence type="ECO:0000256" key="1">
    <source>
        <dbReference type="SAM" id="MobiDB-lite"/>
    </source>
</evidence>
<dbReference type="Gene3D" id="3.40.30.10">
    <property type="entry name" value="Glutaredoxin"/>
    <property type="match status" value="1"/>
</dbReference>
<dbReference type="EMBL" id="JAKOGI010000632">
    <property type="protein sequence ID" value="KAJ8432130.1"/>
    <property type="molecule type" value="Genomic_DNA"/>
</dbReference>
<name>A0A9Q1JWF7_9CARY</name>
<evidence type="ECO:0008006" key="4">
    <source>
        <dbReference type="Google" id="ProtNLM"/>
    </source>
</evidence>
<protein>
    <recommendedName>
        <fullName evidence="4">Thioredoxin domain-containing protein</fullName>
    </recommendedName>
</protein>
<comment type="caution">
    <text evidence="2">The sequence shown here is derived from an EMBL/GenBank/DDBJ whole genome shotgun (WGS) entry which is preliminary data.</text>
</comment>
<gene>
    <name evidence="2" type="ORF">Cgig2_027712</name>
</gene>
<proteinExistence type="predicted"/>
<organism evidence="2 3">
    <name type="scientific">Carnegiea gigantea</name>
    <dbReference type="NCBI Taxonomy" id="171969"/>
    <lineage>
        <taxon>Eukaryota</taxon>
        <taxon>Viridiplantae</taxon>
        <taxon>Streptophyta</taxon>
        <taxon>Embryophyta</taxon>
        <taxon>Tracheophyta</taxon>
        <taxon>Spermatophyta</taxon>
        <taxon>Magnoliopsida</taxon>
        <taxon>eudicotyledons</taxon>
        <taxon>Gunneridae</taxon>
        <taxon>Pentapetalae</taxon>
        <taxon>Caryophyllales</taxon>
        <taxon>Cactineae</taxon>
        <taxon>Cactaceae</taxon>
        <taxon>Cactoideae</taxon>
        <taxon>Echinocereeae</taxon>
        <taxon>Carnegiea</taxon>
    </lineage>
</organism>